<comment type="function">
    <text evidence="8">Catalyzes the aldol cleavage of 4-hydroxy-4-methyl-2-oxoglutarate (HMG) into 2 molecules of pyruvate. Also contains a secondary oxaloacetate (OAA) decarboxylase activity due to the common pyruvate enolate transition state formed following C-C bond cleavage in the retro-aldol and decarboxylation reactions.</text>
</comment>
<dbReference type="PANTHER" id="PTHR33254">
    <property type="entry name" value="4-HYDROXY-4-METHYL-2-OXOGLUTARATE ALDOLASE 3-RELATED"/>
    <property type="match status" value="1"/>
</dbReference>
<name>A0A852U5C7_9ACTN</name>
<evidence type="ECO:0000256" key="10">
    <source>
        <dbReference type="ARBA" id="ARBA00030169"/>
    </source>
</evidence>
<proteinExistence type="inferred from homology"/>
<keyword evidence="15" id="KW-1185">Reference proteome</keyword>
<dbReference type="Proteomes" id="UP000589036">
    <property type="component" value="Unassembled WGS sequence"/>
</dbReference>
<feature type="binding site" evidence="13">
    <location>
        <begin position="94"/>
        <end position="97"/>
    </location>
    <ligand>
        <name>substrate</name>
    </ligand>
</feature>
<sequence length="224" mass="22835">MSIIINKDLPELPKELVDVISAIEPPTFGHFLEEGFCDPAISRRTGTGVLVGRAFTVRTTATDSTLVHKATSLLSPGDVLIVDTGGDVRHAPVGGVVGHAVAVSGALGVVVDGVCTDLAALHSSGLSVYSRGTSVLTTKLHGINAGGINVPVVCGDVVVRPGDVVIGDENGLIIADPAAVQSALPAARASDDNEPELLRRIDNGEALPQLSKADALLAELSVSS</sequence>
<gene>
    <name evidence="14" type="ORF">HDA32_005213</name>
</gene>
<comment type="cofactor">
    <cofactor evidence="13">
        <name>Mg(2+)</name>
        <dbReference type="ChEBI" id="CHEBI:18420"/>
    </cofactor>
</comment>
<dbReference type="EC" id="4.1.1.112" evidence="6"/>
<comment type="subunit">
    <text evidence="4">Homotrimer.</text>
</comment>
<comment type="caution">
    <text evidence="14">The sequence shown here is derived from an EMBL/GenBank/DDBJ whole genome shotgun (WGS) entry which is preliminary data.</text>
</comment>
<comment type="catalytic activity">
    <reaction evidence="1">
        <text>4-hydroxy-4-methyl-2-oxoglutarate = 2 pyruvate</text>
        <dbReference type="Rhea" id="RHEA:22748"/>
        <dbReference type="ChEBI" id="CHEBI:15361"/>
        <dbReference type="ChEBI" id="CHEBI:58276"/>
        <dbReference type="EC" id="4.1.3.17"/>
    </reaction>
</comment>
<dbReference type="GO" id="GO:0047443">
    <property type="term" value="F:4-hydroxy-4-methyl-2-oxoglutarate aldolase activity"/>
    <property type="evidence" value="ECO:0007669"/>
    <property type="project" value="UniProtKB-EC"/>
</dbReference>
<evidence type="ECO:0000256" key="4">
    <source>
        <dbReference type="ARBA" id="ARBA00011233"/>
    </source>
</evidence>
<dbReference type="AlphaFoldDB" id="A0A852U5C7"/>
<keyword evidence="13" id="KW-0479">Metal-binding</keyword>
<dbReference type="CDD" id="cd16841">
    <property type="entry name" value="RraA_family"/>
    <property type="match status" value="1"/>
</dbReference>
<evidence type="ECO:0000256" key="7">
    <source>
        <dbReference type="ARBA" id="ARBA00016549"/>
    </source>
</evidence>
<evidence type="ECO:0000256" key="5">
    <source>
        <dbReference type="ARBA" id="ARBA00012213"/>
    </source>
</evidence>
<evidence type="ECO:0000256" key="1">
    <source>
        <dbReference type="ARBA" id="ARBA00001342"/>
    </source>
</evidence>
<dbReference type="InterPro" id="IPR036704">
    <property type="entry name" value="RraA/RraA-like_sf"/>
</dbReference>
<protein>
    <recommendedName>
        <fullName evidence="7">Putative 4-hydroxy-4-methyl-2-oxoglutarate aldolase</fullName>
        <ecNumber evidence="6">4.1.1.112</ecNumber>
        <ecNumber evidence="5">4.1.3.17</ecNumber>
    </recommendedName>
    <alternativeName>
        <fullName evidence="11">Oxaloacetate decarboxylase</fullName>
    </alternativeName>
    <alternativeName>
        <fullName evidence="9">Regulator of ribonuclease activity homolog</fullName>
    </alternativeName>
    <alternativeName>
        <fullName evidence="10">RraA-like protein</fullName>
    </alternativeName>
</protein>
<evidence type="ECO:0000313" key="14">
    <source>
        <dbReference type="EMBL" id="NYE50093.1"/>
    </source>
</evidence>
<evidence type="ECO:0000256" key="8">
    <source>
        <dbReference type="ARBA" id="ARBA00025046"/>
    </source>
</evidence>
<dbReference type="EC" id="4.1.3.17" evidence="5"/>
<comment type="catalytic activity">
    <reaction evidence="12">
        <text>oxaloacetate + H(+) = pyruvate + CO2</text>
        <dbReference type="Rhea" id="RHEA:15641"/>
        <dbReference type="ChEBI" id="CHEBI:15361"/>
        <dbReference type="ChEBI" id="CHEBI:15378"/>
        <dbReference type="ChEBI" id="CHEBI:16452"/>
        <dbReference type="ChEBI" id="CHEBI:16526"/>
        <dbReference type="EC" id="4.1.1.112"/>
    </reaction>
</comment>
<comment type="cofactor">
    <cofactor evidence="2">
        <name>a divalent metal cation</name>
        <dbReference type="ChEBI" id="CHEBI:60240"/>
    </cofactor>
</comment>
<evidence type="ECO:0000313" key="15">
    <source>
        <dbReference type="Proteomes" id="UP000589036"/>
    </source>
</evidence>
<evidence type="ECO:0000256" key="6">
    <source>
        <dbReference type="ARBA" id="ARBA00012947"/>
    </source>
</evidence>
<dbReference type="InterPro" id="IPR005493">
    <property type="entry name" value="RraA/RraA-like"/>
</dbReference>
<dbReference type="GO" id="GO:0046872">
    <property type="term" value="F:metal ion binding"/>
    <property type="evidence" value="ECO:0007669"/>
    <property type="project" value="UniProtKB-KW"/>
</dbReference>
<feature type="binding site" evidence="13">
    <location>
        <position position="117"/>
    </location>
    <ligand>
        <name>Mg(2+)</name>
        <dbReference type="ChEBI" id="CHEBI:18420"/>
    </ligand>
</feature>
<evidence type="ECO:0000256" key="13">
    <source>
        <dbReference type="PIRSR" id="PIRSR605493-1"/>
    </source>
</evidence>
<evidence type="ECO:0000256" key="12">
    <source>
        <dbReference type="ARBA" id="ARBA00047973"/>
    </source>
</evidence>
<dbReference type="GO" id="GO:0008948">
    <property type="term" value="F:oxaloacetate decarboxylase activity"/>
    <property type="evidence" value="ECO:0007669"/>
    <property type="project" value="UniProtKB-EC"/>
</dbReference>
<keyword evidence="13" id="KW-0460">Magnesium</keyword>
<evidence type="ECO:0000256" key="3">
    <source>
        <dbReference type="ARBA" id="ARBA00008621"/>
    </source>
</evidence>
<evidence type="ECO:0000256" key="9">
    <source>
        <dbReference type="ARBA" id="ARBA00029596"/>
    </source>
</evidence>
<evidence type="ECO:0000256" key="2">
    <source>
        <dbReference type="ARBA" id="ARBA00001968"/>
    </source>
</evidence>
<accession>A0A852U5C7</accession>
<dbReference type="PANTHER" id="PTHR33254:SF4">
    <property type="entry name" value="4-HYDROXY-4-METHYL-2-OXOGLUTARATE ALDOLASE 3-RELATED"/>
    <property type="match status" value="1"/>
</dbReference>
<dbReference type="Pfam" id="PF03737">
    <property type="entry name" value="RraA-like"/>
    <property type="match status" value="1"/>
</dbReference>
<dbReference type="Gene3D" id="3.50.30.40">
    <property type="entry name" value="Ribonuclease E inhibitor RraA/RraA-like"/>
    <property type="match status" value="1"/>
</dbReference>
<reference evidence="14 15" key="1">
    <citation type="submission" date="2020-07" db="EMBL/GenBank/DDBJ databases">
        <title>Sequencing the genomes of 1000 actinobacteria strains.</title>
        <authorList>
            <person name="Klenk H.-P."/>
        </authorList>
    </citation>
    <scope>NUCLEOTIDE SEQUENCE [LARGE SCALE GENOMIC DNA]</scope>
    <source>
        <strain evidence="14 15">CXB654</strain>
    </source>
</reference>
<evidence type="ECO:0000256" key="11">
    <source>
        <dbReference type="ARBA" id="ARBA00032305"/>
    </source>
</evidence>
<dbReference type="RefSeq" id="WP_179645636.1">
    <property type="nucleotide sequence ID" value="NZ_BAAAYY010000014.1"/>
</dbReference>
<dbReference type="EMBL" id="JACCCC010000001">
    <property type="protein sequence ID" value="NYE50093.1"/>
    <property type="molecule type" value="Genomic_DNA"/>
</dbReference>
<comment type="similarity">
    <text evidence="3">Belongs to the class II aldolase/RraA-like family.</text>
</comment>
<dbReference type="SUPFAM" id="SSF89562">
    <property type="entry name" value="RraA-like"/>
    <property type="match status" value="1"/>
</dbReference>
<organism evidence="14 15">
    <name type="scientific">Spinactinospora alkalitolerans</name>
    <dbReference type="NCBI Taxonomy" id="687207"/>
    <lineage>
        <taxon>Bacteria</taxon>
        <taxon>Bacillati</taxon>
        <taxon>Actinomycetota</taxon>
        <taxon>Actinomycetes</taxon>
        <taxon>Streptosporangiales</taxon>
        <taxon>Nocardiopsidaceae</taxon>
        <taxon>Spinactinospora</taxon>
    </lineage>
</organism>